<accession>A0AAI8Z8S2</accession>
<comment type="caution">
    <text evidence="3">The sequence shown here is derived from an EMBL/GenBank/DDBJ whole genome shotgun (WGS) entry which is preliminary data.</text>
</comment>
<protein>
    <submittedName>
        <fullName evidence="3">Related to ribosomal 25, mitochondrial</fullName>
    </submittedName>
</protein>
<dbReference type="AlphaFoldDB" id="A0AAI8Z8S2"/>
<evidence type="ECO:0000259" key="2">
    <source>
        <dbReference type="Pfam" id="PF18126"/>
    </source>
</evidence>
<name>A0AAI8Z8S2_9PEZI</name>
<evidence type="ECO:0000256" key="1">
    <source>
        <dbReference type="SAM" id="MobiDB-lite"/>
    </source>
</evidence>
<dbReference type="GO" id="GO:0003735">
    <property type="term" value="F:structural constituent of ribosome"/>
    <property type="evidence" value="ECO:0007669"/>
    <property type="project" value="InterPro"/>
</dbReference>
<feature type="compositionally biased region" description="Low complexity" evidence="1">
    <location>
        <begin position="33"/>
        <end position="56"/>
    </location>
</feature>
<keyword evidence="4" id="KW-1185">Reference proteome</keyword>
<dbReference type="Pfam" id="PF18126">
    <property type="entry name" value="Mitoc_mL59"/>
    <property type="match status" value="1"/>
</dbReference>
<feature type="domain" description="Large ribosomal subunit protein mL59" evidence="2">
    <location>
        <begin position="14"/>
        <end position="189"/>
    </location>
</feature>
<evidence type="ECO:0000313" key="3">
    <source>
        <dbReference type="EMBL" id="CAK4034550.1"/>
    </source>
</evidence>
<reference evidence="3" key="1">
    <citation type="submission" date="2023-11" db="EMBL/GenBank/DDBJ databases">
        <authorList>
            <person name="Alioto T."/>
            <person name="Alioto T."/>
            <person name="Gomez Garrido J."/>
        </authorList>
    </citation>
    <scope>NUCLEOTIDE SEQUENCE</scope>
</reference>
<dbReference type="InterPro" id="IPR040922">
    <property type="entry name" value="Ribosomal_mL59_dom"/>
</dbReference>
<dbReference type="PANTHER" id="PTHR28041">
    <property type="entry name" value="54S RIBOSOMAL PROTEIN L25, MITOCHONDRIAL"/>
    <property type="match status" value="1"/>
</dbReference>
<evidence type="ECO:0000313" key="4">
    <source>
        <dbReference type="Proteomes" id="UP001296104"/>
    </source>
</evidence>
<gene>
    <name evidence="3" type="ORF">LECACI_7A009708</name>
</gene>
<dbReference type="EMBL" id="CAVMBE010000123">
    <property type="protein sequence ID" value="CAK4034550.1"/>
    <property type="molecule type" value="Genomic_DNA"/>
</dbReference>
<dbReference type="PANTHER" id="PTHR28041:SF1">
    <property type="entry name" value="LARGE RIBOSOMAL SUBUNIT PROTEIN ML59"/>
    <property type="match status" value="1"/>
</dbReference>
<dbReference type="InterPro" id="IPR037507">
    <property type="entry name" value="Ribosomal_mL59"/>
</dbReference>
<feature type="compositionally biased region" description="Polar residues" evidence="1">
    <location>
        <begin position="57"/>
        <end position="80"/>
    </location>
</feature>
<feature type="region of interest" description="Disordered" evidence="1">
    <location>
        <begin position="28"/>
        <end position="83"/>
    </location>
</feature>
<dbReference type="GO" id="GO:0005762">
    <property type="term" value="C:mitochondrial large ribosomal subunit"/>
    <property type="evidence" value="ECO:0007669"/>
    <property type="project" value="InterPro"/>
</dbReference>
<organism evidence="3 4">
    <name type="scientific">Lecanosticta acicola</name>
    <dbReference type="NCBI Taxonomy" id="111012"/>
    <lineage>
        <taxon>Eukaryota</taxon>
        <taxon>Fungi</taxon>
        <taxon>Dikarya</taxon>
        <taxon>Ascomycota</taxon>
        <taxon>Pezizomycotina</taxon>
        <taxon>Dothideomycetes</taxon>
        <taxon>Dothideomycetidae</taxon>
        <taxon>Mycosphaerellales</taxon>
        <taxon>Mycosphaerellaceae</taxon>
        <taxon>Lecanosticta</taxon>
    </lineage>
</organism>
<sequence length="201" mass="22844">MAAEYVKLAQDLHPRLLNFFRKYPPPQIVGTATTSRSIPSSEETSTITIAENTSSSDPNAGASTTTVTTAPSESEIAQSDTEAKAYRNPFLPFKNPRTGNWHGPAYSMRRQAEMFKLAEKYKVLPLMPLSPKHPEVREQKRIENGLRVQGTGVGRQVKGKAWERTMRARLEQRRLAMEGMPELIRQWKERGHGRGWKKWPK</sequence>
<dbReference type="Proteomes" id="UP001296104">
    <property type="component" value="Unassembled WGS sequence"/>
</dbReference>
<proteinExistence type="predicted"/>